<comment type="caution">
    <text evidence="2">The sequence shown here is derived from an EMBL/GenBank/DDBJ whole genome shotgun (WGS) entry which is preliminary data.</text>
</comment>
<feature type="transmembrane region" description="Helical" evidence="1">
    <location>
        <begin position="101"/>
        <end position="118"/>
    </location>
</feature>
<evidence type="ECO:0000313" key="3">
    <source>
        <dbReference type="Proteomes" id="UP001501645"/>
    </source>
</evidence>
<dbReference type="EMBL" id="BAABKO010000001">
    <property type="protein sequence ID" value="GAA4767343.1"/>
    <property type="molecule type" value="Genomic_DNA"/>
</dbReference>
<evidence type="ECO:0008006" key="4">
    <source>
        <dbReference type="Google" id="ProtNLM"/>
    </source>
</evidence>
<keyword evidence="3" id="KW-1185">Reference proteome</keyword>
<gene>
    <name evidence="2" type="ORF">GCM10023351_08420</name>
</gene>
<dbReference type="RefSeq" id="WP_345436260.1">
    <property type="nucleotide sequence ID" value="NZ_BAABKO010000001.1"/>
</dbReference>
<proteinExistence type="predicted"/>
<name>A0ABP8ZW31_9MICO</name>
<organism evidence="2 3">
    <name type="scientific">Microbacterium gilvum</name>
    <dbReference type="NCBI Taxonomy" id="1336204"/>
    <lineage>
        <taxon>Bacteria</taxon>
        <taxon>Bacillati</taxon>
        <taxon>Actinomycetota</taxon>
        <taxon>Actinomycetes</taxon>
        <taxon>Micrococcales</taxon>
        <taxon>Microbacteriaceae</taxon>
        <taxon>Microbacterium</taxon>
    </lineage>
</organism>
<sequence length="136" mass="14055">MRNEWLAHVVTWIVAFVAGAVFGVAGTIAHPFTWGVVPIGLVLAGIGCAGLLLSLRLLTDDRWSALSAGLGMLAALTVYSGRGPGGSVVVAVPAEGEFPFGYVWSFLLAGIVLVAVAWPDLSRLRRLAAAQGGAAR</sequence>
<evidence type="ECO:0000313" key="2">
    <source>
        <dbReference type="EMBL" id="GAA4767343.1"/>
    </source>
</evidence>
<evidence type="ECO:0000256" key="1">
    <source>
        <dbReference type="SAM" id="Phobius"/>
    </source>
</evidence>
<protein>
    <recommendedName>
        <fullName evidence="4">Histidinol dehydrogenase</fullName>
    </recommendedName>
</protein>
<keyword evidence="1" id="KW-0812">Transmembrane</keyword>
<feature type="transmembrane region" description="Helical" evidence="1">
    <location>
        <begin position="65"/>
        <end position="81"/>
    </location>
</feature>
<keyword evidence="1" id="KW-1133">Transmembrane helix</keyword>
<accession>A0ABP8ZW31</accession>
<dbReference type="Proteomes" id="UP001501645">
    <property type="component" value="Unassembled WGS sequence"/>
</dbReference>
<feature type="transmembrane region" description="Helical" evidence="1">
    <location>
        <begin position="32"/>
        <end position="53"/>
    </location>
</feature>
<feature type="transmembrane region" description="Helical" evidence="1">
    <location>
        <begin position="5"/>
        <end position="26"/>
    </location>
</feature>
<reference evidence="3" key="1">
    <citation type="journal article" date="2019" name="Int. J. Syst. Evol. Microbiol.">
        <title>The Global Catalogue of Microorganisms (GCM) 10K type strain sequencing project: providing services to taxonomists for standard genome sequencing and annotation.</title>
        <authorList>
            <consortium name="The Broad Institute Genomics Platform"/>
            <consortium name="The Broad Institute Genome Sequencing Center for Infectious Disease"/>
            <person name="Wu L."/>
            <person name="Ma J."/>
        </authorList>
    </citation>
    <scope>NUCLEOTIDE SEQUENCE [LARGE SCALE GENOMIC DNA]</scope>
    <source>
        <strain evidence="3">JCM 18537</strain>
    </source>
</reference>
<keyword evidence="1" id="KW-0472">Membrane</keyword>